<evidence type="ECO:0000313" key="41">
    <source>
        <dbReference type="EMBL" id="QOW02589.1"/>
    </source>
</evidence>
<evidence type="ECO:0000313" key="37">
    <source>
        <dbReference type="EMBL" id="QIM08947.1"/>
    </source>
</evidence>
<dbReference type="EMBL" id="MN194591">
    <property type="protein sequence ID" value="QED21749.1"/>
    <property type="molecule type" value="Genomic_DNA"/>
</dbReference>
<evidence type="ECO:0000313" key="73">
    <source>
        <dbReference type="Proteomes" id="UP000428265"/>
    </source>
</evidence>
<evidence type="ECO:0000313" key="56">
    <source>
        <dbReference type="EMBL" id="QUQ60419.1"/>
    </source>
</evidence>
<evidence type="ECO:0000313" key="29">
    <source>
        <dbReference type="EMBL" id="QIM07077.1"/>
    </source>
</evidence>
<organismHost>
    <name type="scientific">Ornithodoros</name>
    <name type="common">relapsing fever ticks</name>
    <dbReference type="NCBI Taxonomy" id="6937"/>
</organismHost>
<evidence type="ECO:0000313" key="39">
    <source>
        <dbReference type="EMBL" id="QIM09413.1"/>
    </source>
</evidence>
<reference evidence="15" key="10">
    <citation type="journal article" date="2019" name="Emerg. Microbes Infect.">
        <title>Genome sequences derived from pig and dried blood pig feed samples provide important insights into the transmission of African swine fever virus in China in 2018.</title>
        <authorList>
            <person name="Wen X."/>
            <person name="He X."/>
            <person name="Zhang X."/>
            <person name="Zhang X."/>
            <person name="Liu L."/>
            <person name="Guan Y."/>
            <person name="Zhang Y."/>
            <person name="Bu Z."/>
        </authorList>
    </citation>
    <scope>NUCLEOTIDE SEQUENCE [LARGE SCALE GENOMIC DNA]</scope>
    <source>
        <strain evidence="16">DB/LN/2018</strain>
        <strain evidence="15">Pig/HLJ/2018</strain>
    </source>
</reference>
<dbReference type="EMBL" id="MT496893">
    <property type="protein sequence ID" value="QLF78662.1"/>
    <property type="molecule type" value="Genomic_DNA"/>
</dbReference>
<reference evidence="75" key="29">
    <citation type="submission" date="2020-01" db="EMBL/GenBank/DDBJ databases">
        <authorList>
            <person name="Chastagner A."/>
            <person name="Le Potier M.-F."/>
            <person name="Pereira de Oliveira R."/>
        </authorList>
    </citation>
    <scope>NUCLEOTIDE SEQUENCE [LARGE SCALE GENOMIC DNA]</scope>
    <source>
        <strain evidence="75">Liv13/33</strain>
    </source>
</reference>
<dbReference type="Proteomes" id="UP000675950">
    <property type="component" value="Segment"/>
</dbReference>
<evidence type="ECO:0000313" key="8">
    <source>
        <dbReference type="EMBL" id="AYW34105.1"/>
    </source>
</evidence>
<evidence type="ECO:0000313" key="17">
    <source>
        <dbReference type="EMBL" id="QDL88165.1"/>
    </source>
</evidence>
<dbReference type="Proteomes" id="UP000327056">
    <property type="component" value="Segment"/>
</dbReference>
<dbReference type="GeneID" id="41901342"/>
<dbReference type="Proteomes" id="UP000428265">
    <property type="component" value="Segment"/>
</dbReference>
<evidence type="ECO:0000313" key="16">
    <source>
        <dbReference type="EMBL" id="QBH90807.1"/>
    </source>
</evidence>
<evidence type="ECO:0000313" key="31">
    <source>
        <dbReference type="EMBL" id="QIM07547.1"/>
    </source>
</evidence>
<organism evidence="2 62">
    <name type="scientific">African swine fever virus</name>
    <name type="common">ASFV</name>
    <dbReference type="NCBI Taxonomy" id="10497"/>
    <lineage>
        <taxon>Viruses</taxon>
        <taxon>Varidnaviria</taxon>
        <taxon>Bamfordvirae</taxon>
        <taxon>Nucleocytoviricota</taxon>
        <taxon>Pokkesviricetes</taxon>
        <taxon>Asfuvirales</taxon>
        <taxon>Asfarviridae</taxon>
        <taxon>Asfivirus</taxon>
        <taxon>Asfivirus haemorrhagiae</taxon>
    </lineage>
</organism>
<dbReference type="Proteomes" id="UP000593631">
    <property type="component" value="Segment"/>
</dbReference>
<reference evidence="22 72" key="21">
    <citation type="submission" date="2019-08" db="EMBL/GenBank/DDBJ databases">
        <authorList>
            <person name="Ndlovu S.S."/>
        </authorList>
    </citation>
    <scope>NUCLEOTIDE SEQUENCE [LARGE SCALE GENOMIC DNA]</scope>
    <source>
        <strain evidence="22">LIV_5_40</strain>
    </source>
</reference>
<reference evidence="63" key="2">
    <citation type="submission" date="2014-07" db="EMBL/GenBank/DDBJ databases">
        <title>Complete genome sequence of African Swine Fever Virus strain 26544/OG10 isolated in Sardinia.</title>
        <authorList>
            <person name="Dei Giudici S."/>
            <person name="Bacciu D."/>
            <person name="Sanna G."/>
            <person name="Deligios M."/>
            <person name="Oggiano A."/>
        </authorList>
    </citation>
    <scope>NUCLEOTIDE SEQUENCE [LARGE SCALE GENOMIC DNA]</scope>
</reference>
<dbReference type="Proteomes" id="UP000503294">
    <property type="component" value="Segment"/>
</dbReference>
<reference evidence="55" key="37">
    <citation type="journal article" date="2021" name="Pathogens">
        <title>Comparative Analysis of Full Genome Sequences of African Swine Fever Virus Isolates Taken from Wild Boars in Russia in 2019.</title>
        <authorList>
            <person name="Mazloum A."/>
            <person name="van Schalkwyk A."/>
            <person name="Shotin A."/>
            <person name="Igolkin A."/>
            <person name="Shevchenko I."/>
            <person name="Gruzdev K.N."/>
            <person name="Vlasova N."/>
        </authorList>
    </citation>
    <scope>NUCLEOTIDE SEQUENCE</scope>
    <source>
        <strain evidence="55">ASFV/Amur 19/WB-6905</strain>
        <strain evidence="56">ASFV/Primorsky 19/WB-6723</strain>
        <strain evidence="57">ASFV/Ulyanovsk 19/WB-5699</strain>
    </source>
</reference>
<dbReference type="EMBL" id="MT847622">
    <property type="protein sequence ID" value="QOW02962.1"/>
    <property type="molecule type" value="Genomic_DNA"/>
</dbReference>
<dbReference type="Proteomes" id="UP000595502">
    <property type="component" value="Segment"/>
</dbReference>
<reference evidence="23 73" key="15">
    <citation type="journal article" date="2019" name="Viruses">
        <title>A Simple Method for Sample Preparation to Facilitate Efficient Whole-Genome Sequencing of African Swine Fever Virus.</title>
        <authorList>
            <person name="Olasz F."/>
            <person name="Meszaros I."/>
            <person name="Marton S."/>
            <person name="Kajan G.L."/>
            <person name="Tamas V."/>
            <person name="Locsmandi G."/>
            <person name="Magyar T."/>
            <person name="Balint A."/>
            <person name="Banyai K."/>
            <person name="Zadori Z."/>
        </authorList>
    </citation>
    <scope>NUCLEOTIDE SEQUENCE [LARGE SCALE GENOMIC DNA]</scope>
    <source>
        <strain evidence="23 73">ASFV_HU_2018</strain>
    </source>
</reference>
<dbReference type="EMBL" id="MT847621">
    <property type="protein sequence ID" value="QOW02776.1"/>
    <property type="molecule type" value="Genomic_DNA"/>
</dbReference>
<reference evidence="4 66" key="4">
    <citation type="journal article" date="2015" name="PLoS ONE">
        <title>Genome Sequence of African Swine Fever Virus BA71, the Virulent Parental Strain of the Nonpathogenic and Tissue-Culture Adapted BA71V.</title>
        <authorList>
            <person name="Rodriguez J.M."/>
            <person name="Moreno L.T."/>
            <person name="Alejo A."/>
            <person name="Lacasta A."/>
            <person name="Rodriguez F."/>
            <person name="Salas M.L."/>
        </authorList>
    </citation>
    <scope>NUCLEOTIDE SEQUENCE [LARGE SCALE GENOMIC DNA]</scope>
    <source>
        <strain evidence="4 66">BA71</strain>
    </source>
</reference>
<reference evidence="3" key="6">
    <citation type="journal article" date="2016" name="Virol Rep">
        <title>Genomic analysis of Sardinian 26544/OG10 isolate of African swine fever virus.</title>
        <authorList>
            <person name="Bacciu D."/>
            <person name="Deligios M."/>
            <person name="Sanna G."/>
            <person name="Paola Madrau M."/>
            <person name="Luisa Sanna M."/>
            <person name="Dei Giudici S."/>
            <person name="Oggiano A."/>
        </authorList>
    </citation>
    <scope>NUCLEOTIDE SEQUENCE</scope>
    <source>
        <strain evidence="3">26544/OG10</strain>
    </source>
</reference>
<dbReference type="EMBL" id="MT932579">
    <property type="protein sequence ID" value="QPL12094.1"/>
    <property type="molecule type" value="Genomic_DNA"/>
</dbReference>
<evidence type="ECO:0000313" key="14">
    <source>
        <dbReference type="EMBL" id="CAD7112645.1"/>
    </source>
</evidence>
<dbReference type="EMBL" id="MN270971">
    <property type="protein sequence ID" value="QIM07312.1"/>
    <property type="molecule type" value="Genomic_DNA"/>
</dbReference>
<dbReference type="EMBL" id="MN318203">
    <property type="protein sequence ID" value="QGM12767.2"/>
    <property type="molecule type" value="Genomic_DNA"/>
</dbReference>
<evidence type="ECO:0000313" key="34">
    <source>
        <dbReference type="EMBL" id="QIM08248.1"/>
    </source>
</evidence>
<dbReference type="EMBL" id="MN270969">
    <property type="protein sequence ID" value="QIM06842.1"/>
    <property type="molecule type" value="Genomic_DNA"/>
</dbReference>
<dbReference type="EMBL" id="MT847623">
    <property type="protein sequence ID" value="QOW03148.1"/>
    <property type="molecule type" value="Genomic_DNA"/>
</dbReference>
<dbReference type="Proteomes" id="UP000503567">
    <property type="component" value="Genome"/>
</dbReference>
<dbReference type="Proteomes" id="UP000307568">
    <property type="component" value="Segment"/>
</dbReference>
<evidence type="ECO:0000313" key="21">
    <source>
        <dbReference type="EMBL" id="QGJ83496.1"/>
    </source>
</evidence>
<evidence type="ECO:0000313" key="80">
    <source>
        <dbReference type="Proteomes" id="UP000594604"/>
    </source>
</evidence>
<reference evidence="24" key="19">
    <citation type="submission" date="2019-05" db="EMBL/GenBank/DDBJ databases">
        <title>Nanopore Sequencing as a Rapidly Deployable African swine fever Outbreak Tool.</title>
        <authorList>
            <person name="Ren Z."/>
            <person name="Guo H."/>
            <person name="Tu C."/>
            <person name="Yan X."/>
            <person name="He B."/>
        </authorList>
    </citation>
    <scope>NUCLEOTIDE SEQUENCE</scope>
    <source>
        <strain evidence="24">CN/2019/InnerMongolia-AES01</strain>
    </source>
</reference>
<dbReference type="EMBL" id="KM102979">
    <property type="protein sequence ID" value="AJZ77169.1"/>
    <property type="molecule type" value="Genomic_DNA"/>
</dbReference>
<reference evidence="20" key="17">
    <citation type="submission" date="2019-03" db="EMBL/GenBank/DDBJ databases">
        <authorList>
            <person name="Cano-Gomez C."/>
            <person name="Arias M."/>
            <person name="Gallardo C."/>
            <person name="Fernandez-Pinero J."/>
        </authorList>
    </citation>
    <scope>NUCLEOTIDE SEQUENCE</scope>
    <source>
        <strain evidence="20">ASFV/LT14/1490</strain>
    </source>
</reference>
<evidence type="ECO:0000313" key="62">
    <source>
        <dbReference type="Proteomes" id="UP000110401"/>
    </source>
</evidence>
<dbReference type="Proteomes" id="UP000345145">
    <property type="component" value="Segment"/>
</dbReference>
<evidence type="ECO:0000313" key="79">
    <source>
        <dbReference type="Proteomes" id="UP000510925"/>
    </source>
</evidence>
<evidence type="ECO:0000313" key="4">
    <source>
        <dbReference type="EMBL" id="AKO62815.1"/>
    </source>
</evidence>
<dbReference type="EMBL" id="MN172368">
    <property type="protein sequence ID" value="QGJ83496.1"/>
    <property type="molecule type" value="Genomic_DNA"/>
</dbReference>
<dbReference type="EMBL" id="MN270974">
    <property type="protein sequence ID" value="QIM08013.1"/>
    <property type="molecule type" value="Genomic_DNA"/>
</dbReference>
<dbReference type="EMBL" id="MT932578">
    <property type="protein sequence ID" value="QPL11877.1"/>
    <property type="molecule type" value="Genomic_DNA"/>
</dbReference>
<dbReference type="EMBL" id="MH910496">
    <property type="protein sequence ID" value="AZP54273.1"/>
    <property type="molecule type" value="Genomic_DNA"/>
</dbReference>
<name>A0A0A1E190_ASF</name>
<dbReference type="EMBL" id="LR722600">
    <property type="protein sequence ID" value="VVW94274.1"/>
    <property type="molecule type" value="Genomic_DNA"/>
</dbReference>
<reference evidence="20 70" key="7">
    <citation type="journal article" date="2017" name="Transbound. Emerg. Dis.">
        <title>Experimental Infection of Domestic Pigs with African Swine Fever Virus Lithuania 2014 Genotype II Field Isolate.</title>
        <authorList>
            <person name="Gallardo C."/>
            <person name="Soler A."/>
            <person name="Nieto R."/>
            <person name="Cano C."/>
            <person name="Pelayo V."/>
            <person name="Sanchez M.A."/>
            <person name="Pridotkas G."/>
            <person name="Fernandez-Pinero J."/>
            <person name="Briones V."/>
            <person name="Arias M."/>
        </authorList>
    </citation>
    <scope>NUCLEOTIDE SEQUENCE [LARGE SCALE GENOMIC DNA]</scope>
    <source>
        <strain evidence="20">ASFV/LT14/1490</strain>
    </source>
</reference>
<reference evidence="52" key="38">
    <citation type="journal article" date="2021" name="Sci. China Life Sci.">
        <title>Emergence and prevalence of naturally occurring lower virulent African swine fever viruses in domestic pigs in China in 2020.</title>
        <authorList>
            <person name="Sun E."/>
            <person name="Zhang Z."/>
            <person name="Wang Z."/>
            <person name="He X."/>
            <person name="Zhang X."/>
            <person name="Wang L."/>
            <person name="Wang W."/>
            <person name="Huang L."/>
            <person name="Xi F."/>
            <person name="Huangfu H."/>
            <person name="Tsegay G."/>
            <person name="Huo H."/>
            <person name="Sun J."/>
            <person name="Tian Z."/>
            <person name="Xia W."/>
            <person name="Yu X."/>
            <person name="Li F."/>
            <person name="Liu R."/>
            <person name="Guan Y."/>
            <person name="Zhao D."/>
            <person name="Bu Z."/>
        </authorList>
    </citation>
    <scope>NUCLEOTIDE SEQUENCE</scope>
    <source>
        <strain evidence="52">Pig/Heilongjiang/HRB1/2020</strain>
    </source>
</reference>
<evidence type="ECO:0000313" key="11">
    <source>
        <dbReference type="EMBL" id="CAD0059585.1"/>
    </source>
</evidence>
<dbReference type="Proteomes" id="UP000593931">
    <property type="component" value="Segment"/>
</dbReference>
<evidence type="ECO:0000313" key="66">
    <source>
        <dbReference type="Proteomes" id="UP000241813"/>
    </source>
</evidence>
<evidence type="ECO:0000313" key="38">
    <source>
        <dbReference type="EMBL" id="QIM09180.1"/>
    </source>
</evidence>
<dbReference type="Proteomes" id="UP000321214">
    <property type="component" value="Segment"/>
</dbReference>
<dbReference type="EMBL" id="MW361944">
    <property type="protein sequence ID" value="QSH48676.1"/>
    <property type="molecule type" value="Genomic_DNA"/>
</dbReference>
<dbReference type="EMBL" id="MN270980">
    <property type="protein sequence ID" value="QIM09413.1"/>
    <property type="molecule type" value="Genomic_DNA"/>
</dbReference>
<dbReference type="EMBL" id="LR536725">
    <property type="protein sequence ID" value="VFV48068.1"/>
    <property type="molecule type" value="Genomic_DNA"/>
</dbReference>
<dbReference type="Proteomes" id="UP000502885">
    <property type="component" value="Segment"/>
</dbReference>
<evidence type="ECO:0000313" key="51">
    <source>
        <dbReference type="EMBL" id="QSH48676.1"/>
    </source>
</evidence>
<protein>
    <submittedName>
        <fullName evidence="3 11">E111R</fullName>
    </submittedName>
    <submittedName>
        <fullName evidence="23">E111R protein</fullName>
    </submittedName>
    <submittedName>
        <fullName evidence="4">PBA71-E111R</fullName>
    </submittedName>
    <submittedName>
        <fullName evidence="2">PE111R</fullName>
    </submittedName>
    <submittedName>
        <fullName evidence="50">Protein E111R</fullName>
    </submittedName>
</protein>
<evidence type="ECO:0000313" key="57">
    <source>
        <dbReference type="EMBL" id="QUQ60599.1"/>
    </source>
</evidence>
<reference evidence="50" key="40">
    <citation type="submission" date="2021-01" db="EMBL/GenBank/DDBJ databases">
        <title>Whole-genome Sequence of a Virulent African Swine Fever Virus isolated in 2020 from a Domestic Pig in Northen Vietnam.</title>
        <authorList>
            <person name="Truong Q.L."/>
            <person name="Nguyen T.H."/>
            <person name="Nguyen T.L."/>
            <person name="Shi J."/>
            <person name="Vu H."/>
            <person name="Lai T.L.H."/>
            <person name="Nguyen V.G."/>
        </authorList>
    </citation>
    <scope>NUCLEOTIDE SEQUENCE</scope>
    <source>
        <strain evidence="50">VNUA-ASFV-05L1/HaNam/VN/2020</strain>
    </source>
</reference>
<dbReference type="Proteomes" id="UP000501465">
    <property type="component" value="Segment"/>
</dbReference>
<dbReference type="EMBL" id="MH910495">
    <property type="protein sequence ID" value="AZP54094.1"/>
    <property type="molecule type" value="Genomic_DNA"/>
</dbReference>
<gene>
    <name evidence="4" type="primary">BA71-E111R</name>
    <name evidence="11" type="synonym">E111R CDS</name>
    <name evidence="5" type="ORF">AFSV47Ss_0200</name>
    <name evidence="9" type="ORF">ASFV-Georgia_4-158</name>
    <name evidence="18" type="ORF">ASFV_Kyiv_2016_131_00213</name>
    <name evidence="13" type="ORF">ASFVARMWT4_00146</name>
    <name evidence="1 2" type="ORF">E111R</name>
</gene>
<evidence type="ECO:0000313" key="55">
    <source>
        <dbReference type="EMBL" id="QUQ60239.1"/>
    </source>
</evidence>
<dbReference type="EMBL" id="LR881473">
    <property type="protein sequence ID" value="CAD5338274.1"/>
    <property type="molecule type" value="Genomic_DNA"/>
</dbReference>
<evidence type="ECO:0000313" key="35">
    <source>
        <dbReference type="EMBL" id="QIM08481.1"/>
    </source>
</evidence>
<evidence type="ECO:0000313" key="50">
    <source>
        <dbReference type="EMBL" id="QSG73748.1"/>
    </source>
</evidence>
<dbReference type="Proteomes" id="UP000501235">
    <property type="component" value="Segment"/>
</dbReference>
<evidence type="ECO:0000313" key="78">
    <source>
        <dbReference type="Proteomes" id="UP000503567"/>
    </source>
</evidence>
<dbReference type="EMBL" id="MN270978">
    <property type="protein sequence ID" value="QIM08947.1"/>
    <property type="molecule type" value="Genomic_DNA"/>
</dbReference>
<dbReference type="EMBL" id="LR899193">
    <property type="protein sequence ID" value="CAD7112645.1"/>
    <property type="molecule type" value="Genomic_DNA"/>
</dbReference>
<evidence type="ECO:0000313" key="49">
    <source>
        <dbReference type="EMBL" id="QPL12094.1"/>
    </source>
</evidence>
<proteinExistence type="predicted"/>
<dbReference type="Proteomes" id="UP000316600">
    <property type="component" value="Segment"/>
</dbReference>
<dbReference type="Proteomes" id="UP000678137">
    <property type="component" value="Segment"/>
</dbReference>
<evidence type="ECO:0000313" key="45">
    <source>
        <dbReference type="EMBL" id="QOY24238.1"/>
    </source>
</evidence>
<evidence type="ECO:0000313" key="18">
    <source>
        <dbReference type="EMBL" id="QED21749.1"/>
    </source>
</evidence>
<evidence type="ECO:0000313" key="63">
    <source>
        <dbReference type="Proteomes" id="UP000117635"/>
    </source>
</evidence>
<evidence type="ECO:0000313" key="32">
    <source>
        <dbReference type="EMBL" id="QIM07780.1"/>
    </source>
</evidence>
<dbReference type="EMBL" id="MN270970">
    <property type="protein sequence ID" value="QIM07077.1"/>
    <property type="molecule type" value="Genomic_DNA"/>
</dbReference>
<reference evidence="52" key="41">
    <citation type="submission" date="2021-02" db="EMBL/GenBank/DDBJ databases">
        <authorList>
            <person name="Sun E.C."/>
            <person name="Zhang Z.J."/>
            <person name="Wang Z.L."/>
            <person name="He X.J."/>
            <person name="Zhao D.M."/>
            <person name="Bu Z.G."/>
        </authorList>
    </citation>
    <scope>NUCLEOTIDE SEQUENCE</scope>
    <source>
        <strain evidence="52">Pig/Heilongjiang/HRB1/2020</strain>
    </source>
</reference>
<evidence type="ECO:0000313" key="36">
    <source>
        <dbReference type="EMBL" id="QIM08714.1"/>
    </source>
</evidence>
<dbReference type="EMBL" id="MG939588">
    <property type="protein sequence ID" value="AXZ96189.1"/>
    <property type="molecule type" value="Genomic_DNA"/>
</dbReference>
<reference evidence="18" key="11">
    <citation type="journal article" date="2019" name="Microbiol. Resour. Announc.">
        <title>Complete Genome Sequence of a Virulent African Swine Fever Virus from a Domestic Pig in Ukraine.</title>
        <authorList>
            <person name="Kovalenko G."/>
            <person name="Ducluzeau A.L."/>
            <person name="Ishchenko L."/>
            <person name="Sushko M."/>
            <person name="Sapachova M."/>
            <person name="Rudova N."/>
            <person name="Solodiankin O."/>
            <person name="Gerilovych A."/>
            <person name="Dagdag R."/>
            <person name="Redlinger M."/>
            <person name="Bezymennyi M."/>
            <person name="Frant M."/>
            <person name="Lange C.E."/>
            <person name="Dubchak I."/>
            <person name="Mezhenskyi A.A."/>
            <person name="Nychyk S."/>
            <person name="Bortz E."/>
            <person name="Drown D.M."/>
        </authorList>
    </citation>
    <scope>NUCLEOTIDE SEQUENCE</scope>
    <source>
        <strain evidence="18">ASFV/Kyiv/2016/131</strain>
    </source>
</reference>
<dbReference type="EMBL" id="MK645909">
    <property type="protein sequence ID" value="QDL88165.1"/>
    <property type="molecule type" value="Genomic_DNA"/>
</dbReference>
<evidence type="ECO:0000313" key="48">
    <source>
        <dbReference type="EMBL" id="QPL11877.1"/>
    </source>
</evidence>
<dbReference type="EMBL" id="MN393477">
    <property type="protein sequence ID" value="QIE07087.1"/>
    <property type="molecule type" value="Genomic_DNA"/>
</dbReference>
<reference evidence="25" key="25">
    <citation type="journal article" date="2020" name="Microbiol. Resour. Announc.">
        <title>Coding-Complete Genome Sequence of an African Swine Fever Virus Strain Liv13/33 Isolate from Experimental Transmission between Pigs and Ornithodoros moubata Ticks.</title>
        <authorList>
            <person name="Chastagner A."/>
            <person name="Pereira de Oliveira R."/>
            <person name="Hutet E."/>
            <person name="Le Dimna M."/>
            <person name="Paboeuf F."/>
            <person name="Lucas P."/>
            <person name="Blanchard Y."/>
            <person name="Dixon L."/>
            <person name="Vial L."/>
            <person name="Le Potier M.F."/>
        </authorList>
    </citation>
    <scope>NUCLEOTIDE SEQUENCE</scope>
    <source>
        <strain evidence="25">Liv13/33</strain>
    </source>
</reference>
<dbReference type="EMBL" id="MN270973">
    <property type="protein sequence ID" value="QIM07780.1"/>
    <property type="molecule type" value="Genomic_DNA"/>
</dbReference>
<evidence type="ECO:0000313" key="9">
    <source>
        <dbReference type="EMBL" id="AZP54094.1"/>
    </source>
</evidence>
<evidence type="ECO:0000313" key="64">
    <source>
        <dbReference type="Proteomes" id="UP000141072"/>
    </source>
</evidence>
<dbReference type="Proteomes" id="UP000422299">
    <property type="component" value="Segment"/>
</dbReference>
<evidence type="ECO:0000313" key="47">
    <source>
        <dbReference type="EMBL" id="QPB67660.1"/>
    </source>
</evidence>
<evidence type="ECO:0000313" key="77">
    <source>
        <dbReference type="Proteomes" id="UP000502194"/>
    </source>
</evidence>
<accession>A0A0A1E190</accession>
<reference evidence="9" key="8">
    <citation type="journal article" date="2018" name="Virol. J.">
        <title>Intra-epidemic genome variation in highly pathogenic African swine fever virus (ASFV) from the country of Georgia.</title>
        <authorList>
            <person name="Farlow J."/>
            <person name="Donduashvili M."/>
            <person name="Kokhreidze M."/>
            <person name="Kotorashvili A."/>
            <person name="Vepkhvadze N.G."/>
            <person name="Kotaria N."/>
            <person name="Gulbani A."/>
        </authorList>
    </citation>
    <scope>NUCLEOTIDE SEQUENCE</scope>
    <source>
        <strain evidence="9">Georgia 2008/1</strain>
        <strain evidence="10">Georgia 2008/2</strain>
    </source>
</reference>
<dbReference type="Proteomes" id="UP000326051">
    <property type="component" value="Segment"/>
</dbReference>
<dbReference type="EMBL" id="MW306192">
    <property type="protein sequence ID" value="QUQ60599.1"/>
    <property type="molecule type" value="Genomic_DNA"/>
</dbReference>
<dbReference type="Proteomes" id="UP000663149">
    <property type="component" value="Segment"/>
</dbReference>
<evidence type="ECO:0000313" key="19">
    <source>
        <dbReference type="EMBL" id="QED90577.1"/>
    </source>
</evidence>
<reference evidence="53" key="36">
    <citation type="submission" date="2020-12" db="EMBL/GenBank/DDBJ databases">
        <authorList>
            <person name="Mileto P."/>
            <person name="Neave M."/>
            <person name="Williams D."/>
            <person name="Stevens V."/>
        </authorList>
    </citation>
    <scope>NUCLEOTIDE SEQUENCE</scope>
    <source>
        <strain evidence="53">ASFV/Timor-Leste/2019/1</strain>
    </source>
</reference>
<evidence type="ECO:0000313" key="7">
    <source>
        <dbReference type="EMBL" id="AXZ96189.1"/>
    </source>
</evidence>
<dbReference type="EMBL" id="MT180393">
    <property type="protein sequence ID" value="QOY24439.1"/>
    <property type="molecule type" value="Genomic_DNA"/>
</dbReference>
<reference evidence="68" key="20">
    <citation type="submission" date="2019-07" db="EMBL/GenBank/DDBJ databases">
        <title>Complete genome sequence of virulent African swine fever virus isolated from a domestic pig in Ukraine.</title>
        <authorList>
            <person name="Kovalenko G."/>
            <person name="Ducluzeau A.-L."/>
            <person name="Ishchenko L."/>
            <person name="Sushko M."/>
            <person name="Sapachova M."/>
            <person name="Rudova N."/>
            <person name="Solodiankin O."/>
            <person name="Gerilovych A."/>
            <person name="Dagdag R."/>
            <person name="Redlinger M."/>
            <person name="Bezymennyi M."/>
            <person name="Frant M."/>
            <person name="Lange C.E."/>
            <person name="Dubchak I."/>
            <person name="Mezhenskyii A."/>
            <person name="Nychyk S."/>
            <person name="Bortz E."/>
            <person name="Drown D.M."/>
        </authorList>
    </citation>
    <scope>NUCLEOTIDE SEQUENCE [LARGE SCALE GENOMIC DNA]</scope>
</reference>
<dbReference type="EMBL" id="LS478113">
    <property type="protein sequence ID" value="SPS73557.1"/>
    <property type="molecule type" value="Genomic_DNA"/>
</dbReference>
<organismHost>
    <name type="scientific">Ornithodoros moubata</name>
    <name type="common">Soft tick</name>
    <name type="synonym">Argasid tick</name>
    <dbReference type="NCBI Taxonomy" id="6938"/>
</organismHost>
<dbReference type="Proteomes" id="UP000593778">
    <property type="component" value="Segment"/>
</dbReference>
<dbReference type="Proteomes" id="UP000271267">
    <property type="component" value="Segment"/>
</dbReference>
<dbReference type="Proteomes" id="UP000503066">
    <property type="component" value="Genome"/>
</dbReference>
<dbReference type="EMBL" id="MT459800">
    <property type="protein sequence ID" value="QPB67660.1"/>
    <property type="molecule type" value="Genomic_DNA"/>
</dbReference>
<reference evidence="21 71" key="12">
    <citation type="journal article" date="2019" name="Sci. China Life Sci.">
        <title>Nanopore sequencing of African swine fever virus.</title>
        <authorList>
            <person name="Jia L."/>
            <person name="Jiang M."/>
            <person name="Wu K."/>
            <person name="Hu J."/>
            <person name="Wang Y."/>
            <person name="Quan W."/>
            <person name="Hao M."/>
            <person name="Liu H."/>
            <person name="Wei H."/>
            <person name="Fan W."/>
            <person name="Liu W."/>
            <person name="Hu R."/>
            <person name="Wang D."/>
            <person name="Li J."/>
            <person name="Chen J."/>
            <person name="Liu D."/>
        </authorList>
    </citation>
    <scope>NUCLEOTIDE SEQUENCE [LARGE SCALE GENOMIC DNA]</scope>
    <source>
        <strain evidence="21 71">ASFV/pig/China/CAS19-01/2019</strain>
    </source>
</reference>
<dbReference type="Proteomes" id="UP000110401">
    <property type="component" value="Segment"/>
</dbReference>
<evidence type="ECO:0000313" key="61">
    <source>
        <dbReference type="EMBL" id="VVW94274.1"/>
    </source>
</evidence>
<reference evidence="11" key="33">
    <citation type="submission" date="2020-06" db="EMBL/GenBank/DDBJ databases">
        <authorList>
            <person name="Domelevo Entfellner J.-B."/>
        </authorList>
    </citation>
    <scope>NUCLEOTIDE SEQUENCE [LARGE SCALE GENOMIC DNA]</scope>
    <source>
        <strain evidence="11">Tanzania/Rukwa/2017/1</strain>
    </source>
</reference>
<evidence type="ECO:0000313" key="44">
    <source>
        <dbReference type="EMBL" id="QOW03148.1"/>
    </source>
</evidence>
<dbReference type="EMBL" id="MG939583">
    <property type="protein sequence ID" value="AXZ95906.1"/>
    <property type="molecule type" value="Genomic_DNA"/>
</dbReference>
<dbReference type="SMR" id="A0A0A1E190"/>
<dbReference type="Proteomes" id="UP000500898">
    <property type="component" value="Segment"/>
</dbReference>
<dbReference type="EMBL" id="KP055815">
    <property type="protein sequence ID" value="AKO62815.1"/>
    <property type="molecule type" value="Genomic_DNA"/>
</dbReference>
<evidence type="ECO:0000313" key="58">
    <source>
        <dbReference type="EMBL" id="SPS73557.1"/>
    </source>
</evidence>
<dbReference type="EMBL" id="MN270979">
    <property type="protein sequence ID" value="QIM09180.1"/>
    <property type="molecule type" value="Genomic_DNA"/>
</dbReference>
<reference evidence="77 78" key="23">
    <citation type="journal article" date="2020" name="bioRxiv">
        <title>Rapid phylogenetic analysis of African swine fever virus from metagenomic sequences.</title>
        <authorList>
            <person name="Xiong D."/>
            <person name="Zhang X."/>
            <person name="Yu J."/>
            <person name="Wei H."/>
        </authorList>
    </citation>
    <scope>NUCLEOTIDE SEQUENCE [LARGE SCALE GENOMIC DNA]</scope>
</reference>
<dbReference type="Proteomes" id="UP000267045">
    <property type="component" value="Segment"/>
</dbReference>
<organismHost>
    <name type="scientific">Sus scrofa</name>
    <name type="common">Pig</name>
    <dbReference type="NCBI Taxonomy" id="9823"/>
</organismHost>
<dbReference type="EMBL" id="MT166692">
    <property type="protein sequence ID" value="QOY24238.1"/>
    <property type="molecule type" value="Genomic_DNA"/>
</dbReference>
<dbReference type="Proteomes" id="UP000117635">
    <property type="component" value="Segment"/>
</dbReference>
<dbReference type="EMBL" id="MK940252">
    <property type="protein sequence ID" value="QIA61548.1"/>
    <property type="molecule type" value="Genomic_DNA"/>
</dbReference>
<evidence type="ECO:0000313" key="65">
    <source>
        <dbReference type="Proteomes" id="UP000142390"/>
    </source>
</evidence>
<dbReference type="Proteomes" id="UP000142390">
    <property type="component" value="Segment"/>
</dbReference>
<dbReference type="Proteomes" id="UP000502695">
    <property type="component" value="Segment"/>
</dbReference>
<dbReference type="Proteomes" id="UP000291821">
    <property type="component" value="Segment"/>
</dbReference>
<evidence type="ECO:0000313" key="75">
    <source>
        <dbReference type="Proteomes" id="UP000500872"/>
    </source>
</evidence>
<organismHost>
    <name type="scientific">Phacochoerus africanus</name>
    <name type="common">Warthog</name>
    <dbReference type="NCBI Taxonomy" id="41426"/>
</organismHost>
<dbReference type="Proteomes" id="UP000501487">
    <property type="component" value="Segment"/>
</dbReference>
<dbReference type="Proteomes" id="UP000500872">
    <property type="component" value="Segment"/>
</dbReference>
<evidence type="ECO:0000313" key="3">
    <source>
        <dbReference type="EMBL" id="AJZ77169.1"/>
    </source>
</evidence>
<evidence type="ECO:0000313" key="70">
    <source>
        <dbReference type="Proteomes" id="UP000326051"/>
    </source>
</evidence>
<reference evidence="54" key="39">
    <citation type="submission" date="2021-01" db="EMBL/GenBank/DDBJ databases">
        <title>A natural variant of African swine fever virus in China.</title>
        <authorList>
            <person name="Hu R."/>
            <person name="Chen T."/>
            <person name="Zhang Y."/>
            <person name="Zhang J."/>
        </authorList>
    </citation>
    <scope>NUCLEOTIDE SEQUENCE</scope>
    <source>
        <strain evidence="54">HuB20</strain>
    </source>
</reference>
<evidence type="ECO:0000313" key="60">
    <source>
        <dbReference type="EMBL" id="VVW94269.1"/>
    </source>
</evidence>
<dbReference type="Proteomes" id="UP000510925">
    <property type="component" value="Segment"/>
</dbReference>
<dbReference type="Proteomes" id="UP000596086">
    <property type="component" value="Segment"/>
</dbReference>
<evidence type="ECO:0000313" key="26">
    <source>
        <dbReference type="EMBL" id="QIE06924.1"/>
    </source>
</evidence>
<dbReference type="EMBL" id="MW396979">
    <property type="protein sequence ID" value="QTE18886.1"/>
    <property type="molecule type" value="Genomic_DNA"/>
</dbReference>
<dbReference type="EMBL" id="MK333180">
    <property type="protein sequence ID" value="QBH90622.1"/>
    <property type="molecule type" value="Genomic_DNA"/>
</dbReference>
<evidence type="ECO:0000313" key="76">
    <source>
        <dbReference type="Proteomes" id="UP000500898"/>
    </source>
</evidence>
<evidence type="ECO:0000313" key="54">
    <source>
        <dbReference type="EMBL" id="QTP96442.1"/>
    </source>
</evidence>
<evidence type="ECO:0000313" key="22">
    <source>
        <dbReference type="EMBL" id="QGM12767.2"/>
    </source>
</evidence>
<dbReference type="Proteomes" id="UP000671820">
    <property type="component" value="Segment"/>
</dbReference>
<evidence type="ECO:0000313" key="20">
    <source>
        <dbReference type="EMBL" id="QEY87940.1"/>
    </source>
</evidence>
<dbReference type="Proteomes" id="UP000594604">
    <property type="component" value="Segment"/>
</dbReference>
<dbReference type="Proteomes" id="UP000290386">
    <property type="component" value="Segment"/>
</dbReference>
<dbReference type="Proteomes" id="UP000595256">
    <property type="component" value="Segment"/>
</dbReference>
<dbReference type="EMBL" id="MW465755">
    <property type="protein sequence ID" value="QSG73748.1"/>
    <property type="molecule type" value="Genomic_DNA"/>
</dbReference>
<evidence type="ECO:0000313" key="25">
    <source>
        <dbReference type="EMBL" id="QID21328.1"/>
    </source>
</evidence>
<dbReference type="EMBL" id="KM262845">
    <property type="protein sequence ID" value="AIY22483.1"/>
    <property type="molecule type" value="Genomic_DNA"/>
</dbReference>
<sequence>MSFSECPLVISACKKFLQKRITIENEALINALITALAQTSTLNDLCLLPIQTYLLSYKNAFEWIHFVCIAITTILDNKYNWKDCTVDINYIFLHVTYIYNIKTKEYLDYCS</sequence>
<dbReference type="Proteomes" id="UP000680325">
    <property type="component" value="Segment"/>
</dbReference>
<dbReference type="EMBL" id="MN715134">
    <property type="protein sequence ID" value="QGV56944.1"/>
    <property type="molecule type" value="Genomic_DNA"/>
</dbReference>
<evidence type="ECO:0000313" key="1">
    <source>
        <dbReference type="EMBL" id="AIY22325.1"/>
    </source>
</evidence>
<evidence type="ECO:0000313" key="24">
    <source>
        <dbReference type="EMBL" id="QIA61548.1"/>
    </source>
</evidence>
<evidence type="ECO:0000313" key="71">
    <source>
        <dbReference type="Proteomes" id="UP000422299"/>
    </source>
</evidence>
<evidence type="ECO:0000313" key="59">
    <source>
        <dbReference type="EMBL" id="VFV48068.1"/>
    </source>
</evidence>
<evidence type="ECO:0000313" key="2">
    <source>
        <dbReference type="EMBL" id="AIY22483.1"/>
    </source>
</evidence>
<organismHost>
    <name type="scientific">Phacochoerus aethiopicus</name>
    <name type="common">Warthog</name>
    <dbReference type="NCBI Taxonomy" id="85517"/>
</organismHost>
<dbReference type="EMBL" id="LR722599">
    <property type="protein sequence ID" value="VVW94269.1"/>
    <property type="molecule type" value="Genomic_DNA"/>
</dbReference>
<dbReference type="Proteomes" id="UP000594644">
    <property type="component" value="Segment"/>
</dbReference>
<reference evidence="47 80" key="31">
    <citation type="submission" date="2020-05" db="EMBL/GenBank/DDBJ databases">
        <title>Comparative Analysis of Full Genome Sequences of African Swine Fever Virus isolates in Russia in 2019.</title>
        <authorList>
            <person name="Mazloum A."/>
            <person name="Vlasova N.N."/>
        </authorList>
    </citation>
    <scope>NUCLEOTIDE SEQUENCE [LARGE SCALE GENOMIC DNA]</scope>
    <source>
        <strain evidence="47">ASFV/Kabardino-Balkaria 19/WB-964</strain>
    </source>
</reference>
<evidence type="ECO:0000313" key="33">
    <source>
        <dbReference type="EMBL" id="QIM08013.1"/>
    </source>
</evidence>
<reference evidence="6" key="9">
    <citation type="submission" date="2018-02" db="EMBL/GenBank/DDBJ databases">
        <title>Whole genome sequencing of African swine fever virus strains isolated from infected wild boars and pigs.</title>
        <authorList>
            <person name="Wozniakowski G."/>
            <person name="Mazur N."/>
            <person name="Pejsak Z."/>
        </authorList>
    </citation>
    <scope>NUCLEOTIDE SEQUENCE [LARGE SCALE GENOMIC DNA]</scope>
    <source>
        <strain evidence="6">Pol16_20186_o7</strain>
        <strain evidence="7">Pol17_04461_C210</strain>
    </source>
</reference>
<dbReference type="EMBL" id="MN270976">
    <property type="protein sequence ID" value="QIM08481.1"/>
    <property type="molecule type" value="Genomic_DNA"/>
</dbReference>
<evidence type="ECO:0000313" key="5">
    <source>
        <dbReference type="EMBL" id="AOO54505.1"/>
    </source>
</evidence>
<dbReference type="Proteomes" id="UP000268358">
    <property type="component" value="Segment"/>
</dbReference>
<dbReference type="EMBL" id="FR682468">
    <property type="protein sequence ID" value="CAD2068496.1"/>
    <property type="molecule type" value="Genomic_DNA"/>
</dbReference>
<dbReference type="EMBL" id="KM262844">
    <property type="protein sequence ID" value="AIY22325.1"/>
    <property type="molecule type" value="Genomic_DNA"/>
</dbReference>
<evidence type="ECO:0000313" key="68">
    <source>
        <dbReference type="Proteomes" id="UP000321214"/>
    </source>
</evidence>
<reference evidence="17 67" key="16">
    <citation type="submission" date="2019-03" db="EMBL/GenBank/DDBJ databases">
        <title>Genome comparison of African swine fever virus ASFV-wbBS01 strain and different from ASFV-SY18 from domestic pig.</title>
        <authorList>
            <person name="Zhaowen R."/>
            <person name="Huancheng G."/>
            <person name="Changchun T."/>
        </authorList>
    </citation>
    <scope>NUCLEOTIDE SEQUENCE [LARGE SCALE GENOMIC DNA]</scope>
    <source>
        <strain evidence="17">ASFV-wbBS01</strain>
    </source>
</reference>
<reference evidence="13" key="34">
    <citation type="submission" date="2020-09" db="EMBL/GenBank/DDBJ databases">
        <authorList>
            <person name="Daniel Perez-Nunez"/>
            <person name="Eva Castillo-Rosa"/>
            <person name="Gonzalo Vigara-Astillero and Yolanda Revilla"/>
        </authorList>
    </citation>
    <scope>NUCLEOTIDE SEQUENCE</scope>
    <source>
        <strain evidence="13">Arm/07/CBM/c4</strain>
    </source>
</reference>
<dbReference type="Proteomes" id="UP000501990">
    <property type="component" value="Segment"/>
</dbReference>
<dbReference type="Proteomes" id="UP000594088">
    <property type="component" value="Segment"/>
</dbReference>
<evidence type="ECO:0000313" key="69">
    <source>
        <dbReference type="Proteomes" id="UP000324915"/>
    </source>
</evidence>
<reference evidence="41" key="28">
    <citation type="journal article" date="2020" name="Viruses">
        <title>The Spillover of African Swine Fever in Western Poland Revealed Its Estimated Origin on the Basis of O174L, K145R, MGF 505-5R and IGR I73R/I329L Genomic Sequences.</title>
        <authorList>
            <person name="Mazur-Panasiuk N."/>
            <person name="Walczak M."/>
            <person name="Juszkiewicz M."/>
            <person name="Wozniakowski G."/>
        </authorList>
    </citation>
    <scope>NUCLEOTIDE SEQUENCE [LARGE SCALE GENOMIC DNA]</scope>
    <source>
        <strain evidence="43">Pol17_31177_O81</strain>
        <strain evidence="41">Pol17_55892_C754</strain>
        <strain evidence="42">Pol18_28298_O111</strain>
        <strain evidence="44">Pol19_53050_C1959/19</strain>
    </source>
</reference>
<dbReference type="EMBL" id="MN393476">
    <property type="protein sequence ID" value="QIE06924.1"/>
    <property type="molecule type" value="Genomic_DNA"/>
</dbReference>
<dbReference type="Proteomes" id="UP000241813">
    <property type="component" value="Segment"/>
</dbReference>
<dbReference type="Proteomes" id="UP000663092">
    <property type="component" value="Segment"/>
</dbReference>
<evidence type="ECO:0000313" key="67">
    <source>
        <dbReference type="Proteomes" id="UP000316600"/>
    </source>
</evidence>
<evidence type="ECO:0000313" key="10">
    <source>
        <dbReference type="EMBL" id="AZP54273.1"/>
    </source>
</evidence>
<evidence type="ECO:0000313" key="40">
    <source>
        <dbReference type="EMBL" id="QLF78662.1"/>
    </source>
</evidence>
<reference evidence="45" key="30">
    <citation type="submission" date="2020-03" db="EMBL/GenBank/DDBJ databases">
        <title>The first complete genome sequences of African swine fever viruses isolated Vietnam.</title>
        <authorList>
            <person name="Moon S.-H."/>
            <person name="Tran H.T.T."/>
            <person name="Truong A.D."/>
            <person name="Dang H.V."/>
            <person name="Tark D.-S."/>
            <person name="Oh Y."/>
            <person name="Cho H.-S."/>
        </authorList>
    </citation>
    <scope>NUCLEOTIDE SEQUENCE</scope>
    <source>
        <strain evidence="45">ASFV_Hanoi_2019</strain>
        <strain evidence="46">ASFV_NgheAn_2019</strain>
    </source>
</reference>
<dbReference type="KEGG" id="vg:41901342"/>
<organismHost>
    <name type="scientific">Potamochoerus larvatus</name>
    <name type="common">Bushpig</name>
    <dbReference type="NCBI Taxonomy" id="273792"/>
</organismHost>
<reference evidence="51" key="35">
    <citation type="submission" date="2020-12" db="EMBL/GenBank/DDBJ databases">
        <title>Genetic characterization of African swine fever virus China/GD/2019 outbreaks in south China and variation in domestic pigs.</title>
        <authorList>
            <person name="Wang X."/>
            <person name="Wang X."/>
            <person name="Chen Y."/>
            <person name="Liu X."/>
            <person name="Guo C."/>
        </authorList>
    </citation>
    <scope>NUCLEOTIDE SEQUENCE</scope>
    <source>
        <strain evidence="51">China/GD/2019</strain>
    </source>
</reference>
<evidence type="ECO:0000313" key="42">
    <source>
        <dbReference type="EMBL" id="QOW02776.1"/>
    </source>
</evidence>
<evidence type="ECO:0000313" key="53">
    <source>
        <dbReference type="EMBL" id="QTE18886.1"/>
    </source>
</evidence>
<reference evidence="60" key="22">
    <citation type="submission" date="2019-09" db="EMBL/GenBank/DDBJ databases">
        <authorList>
            <consortium name="IVD NGS Lab"/>
        </authorList>
    </citation>
    <scope>NUCLEOTIDE SEQUENCE [LARGE SCALE GENOMIC DNA]</scope>
    <source>
        <strain evidence="59">ASFV Belgium 2018/1</strain>
        <strain evidence="61">ASFV CzechRepublic 2017/1</strain>
        <strain evidence="12">ASFV Georgia 2007/1</strain>
        <strain evidence="14">ASFV Germany 2020/1</strain>
        <strain evidence="60">ASFV Moldova 2017/1</strain>
        <strain evidence="58">Estonia 2014</strain>
    </source>
</reference>
<dbReference type="Proteomes" id="UP000266411">
    <property type="component" value="Segment"/>
</dbReference>
<reference evidence="62 65" key="3">
    <citation type="journal article" date="2015" name="J. Gen. Virol.">
        <title>Related strains of African swine fever virus with different virulence: genome comparison and analysis.</title>
        <authorList>
            <person name="Portugal R."/>
            <person name="Coelho J."/>
            <person name="Hoper D."/>
            <person name="Little N.S."/>
            <person name="Smithson C."/>
            <person name="Upton C."/>
            <person name="Martins C."/>
            <person name="Leitao A."/>
            <person name="Keil G.M."/>
        </authorList>
    </citation>
    <scope>NUCLEOTIDE SEQUENCE [LARGE SCALE GENOMIC DNA]</scope>
    <source>
        <strain evidence="1">L60</strain>
        <strain evidence="2">NHV</strain>
    </source>
</reference>
<evidence type="ECO:0000313" key="74">
    <source>
        <dbReference type="Proteomes" id="UP000500690"/>
    </source>
</evidence>
<evidence type="ECO:0000313" key="6">
    <source>
        <dbReference type="EMBL" id="AXZ95906.1"/>
    </source>
</evidence>
<dbReference type="EMBL" id="MK543947">
    <property type="protein sequence ID" value="QED90577.1"/>
    <property type="molecule type" value="Genomic_DNA"/>
</dbReference>
<dbReference type="EMBL" id="MW656282">
    <property type="protein sequence ID" value="QST88218.1"/>
    <property type="molecule type" value="Genomic_DNA"/>
</dbReference>
<dbReference type="Proteomes" id="UP000594565">
    <property type="component" value="Segment"/>
</dbReference>
<dbReference type="EMBL" id="LR813622">
    <property type="protein sequence ID" value="CAD0059585.1"/>
    <property type="molecule type" value="Genomic_DNA"/>
</dbReference>
<dbReference type="Proteomes" id="UP000292678">
    <property type="component" value="Segment"/>
</dbReference>
<evidence type="ECO:0000313" key="15">
    <source>
        <dbReference type="EMBL" id="QBH90622.1"/>
    </source>
</evidence>
<reference evidence="74 76" key="26">
    <citation type="journal article" date="2020" name="Transbound. Emerg. Dis.">
        <title>The evolution of African swine fever virus in Sardinia (1978 to 2014) as revealed by whole genome sequencing and comparative analysis.</title>
        <authorList>
            <person name="Torresi C."/>
            <person name="Fiori M."/>
            <person name="Bertolotti L."/>
            <person name="Floris M."/>
            <person name="Colitti B."/>
            <person name="Giammarioli M."/>
            <person name="Dei Giudici S."/>
            <person name="Oggiano A."/>
            <person name="Malmberg M."/>
            <person name="De Mia G.M."/>
            <person name="Belak S."/>
            <person name="Granberg F."/>
        </authorList>
    </citation>
    <scope>NUCLEOTIDE SEQUENCE [LARGE SCALE GENOMIC DNA]</scope>
    <source>
        <strain evidence="30">139/Nu/1981</strain>
        <strain evidence="31">140/Or/1985</strain>
        <strain evidence="33">141/Nu/1990</strain>
        <strain evidence="34">142/Nu/1995</strain>
        <strain evidence="39">22653/Ca/2014</strain>
        <strain evidence="36">26/Ss/2004</strain>
        <strain evidence="28">56/Ca/1978</strain>
        <strain evidence="29">57/Ca/1979</strain>
        <strain evidence="35">60/Nu/1997</strain>
        <strain evidence="37">72407/Ss/2005</strain>
        <strain evidence="32">85/Ca/1985</strain>
        <strain evidence="38">97/Ot/2012</strain>
    </source>
</reference>
<dbReference type="EMBL" id="MN913970">
    <property type="protein sequence ID" value="QID21328.1"/>
    <property type="molecule type" value="Genomic_DNA"/>
</dbReference>
<dbReference type="Proteomes" id="UP000500690">
    <property type="component" value="Segment"/>
</dbReference>
<dbReference type="EMBL" id="MK128995">
    <property type="protein sequence ID" value="AYW34105.1"/>
    <property type="molecule type" value="Genomic_DNA"/>
</dbReference>
<dbReference type="EMBL" id="MK628478">
    <property type="protein sequence ID" value="QEY87940.1"/>
    <property type="molecule type" value="Genomic_DNA"/>
</dbReference>
<dbReference type="Proteomes" id="UP000141072">
    <property type="component" value="Segment"/>
</dbReference>
<evidence type="ECO:0000313" key="28">
    <source>
        <dbReference type="EMBL" id="QIM06842.1"/>
    </source>
</evidence>
<dbReference type="EMBL" id="MW306191">
    <property type="protein sequence ID" value="QUQ60419.1"/>
    <property type="molecule type" value="Genomic_DNA"/>
</dbReference>
<dbReference type="Proteomes" id="UP000502933">
    <property type="component" value="Segment"/>
</dbReference>
<dbReference type="Proteomes" id="UP000427047">
    <property type="component" value="Segment"/>
</dbReference>
<dbReference type="EMBL" id="MW521382">
    <property type="protein sequence ID" value="QTP96442.1"/>
    <property type="molecule type" value="Genomic_DNA"/>
</dbReference>
<reference evidence="8" key="13">
    <citation type="journal article" date="2019" name="Transbound. Emerg. Dis.">
        <title>Genome comparison of African swine fever virus China/2018/AnhuiXCGQ strain and related European p72 Genotype II strains.</title>
        <authorList>
            <person name="Bao J."/>
            <person name="Wang Q."/>
            <person name="Lin P."/>
            <person name="Liu C."/>
            <person name="Li L."/>
            <person name="Wu X."/>
            <person name="Chi T."/>
            <person name="Xu T."/>
            <person name="Ge S."/>
            <person name="Liu Y."/>
            <person name="Li J."/>
            <person name="Wang S."/>
            <person name="Qu H."/>
            <person name="Jin T."/>
            <person name="Wang Z."/>
        </authorList>
    </citation>
    <scope>NUCLEOTIDE SEQUENCE [LARGE SCALE GENOMIC DNA]</scope>
    <source>
        <strain evidence="8">China/2018/AnhuiXCGQ</strain>
    </source>
</reference>
<evidence type="ECO:0000313" key="72">
    <source>
        <dbReference type="Proteomes" id="UP000427047"/>
    </source>
</evidence>
<dbReference type="Proteomes" id="UP000515749">
    <property type="component" value="Chromosome"/>
</dbReference>
<reference evidence="12 64" key="1">
    <citation type="journal article" date="2011" name="Emerg. Infect. Dis.">
        <title>Genomic analysis of highly virulent Georgia 2007/1 isolate of African swine fever virus.</title>
        <authorList>
            <person name="Chapman D.A."/>
            <person name="Darby A.C."/>
            <person name="Da Silva M."/>
            <person name="Upton C."/>
            <person name="Radford A.D."/>
            <person name="Dixon L.K."/>
        </authorList>
    </citation>
    <scope>NUCLEOTIDE SEQUENCE [LARGE SCALE GENOMIC DNA]</scope>
    <source>
        <strain evidence="12">ASFV Georgia 2007/1</strain>
    </source>
</reference>
<reference evidence="19 69" key="14">
    <citation type="journal article" date="2019" name="Transbound. Emerg. Dis.">
        <title>Newly emerged African swine fever virus strain Belgium/Etalle/wb/2018 : complete genomic sequence and comparative analysis with reference p72 genotype II strains.</title>
        <authorList>
            <person name="Gilliaux G."/>
            <person name="Garigliany M."/>
            <person name="Licoppe A."/>
            <person name="Paternostre J."/>
            <person name="Lesenfants C."/>
            <person name="Linden A."/>
            <person name="Desmecht D."/>
        </authorList>
    </citation>
    <scope>NUCLEOTIDE SEQUENCE [LARGE SCALE GENOMIC DNA]</scope>
    <source>
        <strain evidence="19 69">Belgium/Etalle/wb/2018</strain>
    </source>
</reference>
<reference evidence="5" key="5">
    <citation type="journal article" date="2016" name="Genome Announc.">
        <title>Complete genome sequence of an African swine fever virus isolate from Sardinia, Italy.</title>
        <authorList>
            <person name="Granberg F."/>
            <person name="Torresi C."/>
            <person name="Oggiano A."/>
            <person name="Malmberg M."/>
            <person name="Iscaro C."/>
            <person name="De Mia G.M."/>
            <person name="Sandor B."/>
        </authorList>
    </citation>
    <scope>NUCLEOTIDE SEQUENCE [LARGE SCALE GENOMIC DNA]</scope>
    <source>
        <strain evidence="5">47/Ss/2008</strain>
    </source>
</reference>
<dbReference type="EMBL" id="MN270975">
    <property type="protein sequence ID" value="QIM08248.1"/>
    <property type="molecule type" value="Genomic_DNA"/>
</dbReference>
<dbReference type="EMBL" id="MN270977">
    <property type="protein sequence ID" value="QIM08714.1"/>
    <property type="molecule type" value="Genomic_DNA"/>
</dbReference>
<dbReference type="Proteomes" id="UP000501683">
    <property type="component" value="Segment"/>
</dbReference>
<dbReference type="EMBL" id="MN270972">
    <property type="protein sequence ID" value="QIM07547.1"/>
    <property type="molecule type" value="Genomic_DNA"/>
</dbReference>
<reference evidence="24" key="18">
    <citation type="submission" date="2019-05" db="EMBL/GenBank/DDBJ databases">
        <title>Genome Sequences of Two African Swine Fever Virus Genotype II Isolates from wild boar in China.</title>
        <authorList>
            <person name="Ren Z."/>
            <person name="Guo H."/>
            <person name="Tu C."/>
        </authorList>
    </citation>
    <scope>NUCLEOTIDE SEQUENCE</scope>
    <source>
        <strain evidence="24">CN/2019/InnerMongolia-AES01</strain>
    </source>
</reference>
<dbReference type="EMBL" id="MK333181">
    <property type="protein sequence ID" value="QBH90807.1"/>
    <property type="molecule type" value="Genomic_DNA"/>
</dbReference>
<evidence type="ECO:0000313" key="12">
    <source>
        <dbReference type="EMBL" id="CAD2068496.1"/>
    </source>
</evidence>
<dbReference type="Proteomes" id="UP000664916">
    <property type="component" value="Segment"/>
</dbReference>
<reference evidence="26" key="24">
    <citation type="journal article" date="2020" name="J. ISSAAS">
        <title>Rapid phylogenetic analysis of African swine fever virus from metagenomic sequences.</title>
        <authorList>
            <person name="Xiong D."/>
            <person name="Zhang X."/>
            <person name="Yu J."/>
            <person name="Wei H."/>
        </authorList>
    </citation>
    <scope>NUCLEOTIDE SEQUENCE</scope>
    <source>
        <strain evidence="26">ASFV Wuhan 2019-1</strain>
        <strain evidence="27">ASFV Wuhan 2019-2</strain>
    </source>
</reference>
<dbReference type="Proteomes" id="UP000502194">
    <property type="component" value="Segment"/>
</dbReference>
<dbReference type="EMBL" id="MT847620">
    <property type="protein sequence ID" value="QOW02589.1"/>
    <property type="molecule type" value="Genomic_DNA"/>
</dbReference>
<reference evidence="40 79" key="32">
    <citation type="submission" date="2020-05" db="EMBL/GenBank/DDBJ databases">
        <authorList>
            <person name="Zhang G."/>
            <person name="Li S."/>
            <person name="Lu G."/>
            <person name="Wang H."/>
            <person name="Zhou P."/>
            <person name="Ou J."/>
            <person name="Ji J."/>
            <person name="Ren Z."/>
            <person name="Cai S."/>
        </authorList>
    </citation>
    <scope>NUCLEOTIDE SEQUENCE [LARGE SCALE GENOMIC DNA]</scope>
    <source>
        <strain evidence="40">GZ201801</strain>
    </source>
</reference>
<evidence type="ECO:0000313" key="23">
    <source>
        <dbReference type="EMBL" id="QGV56944.1"/>
    </source>
</evidence>
<evidence type="ECO:0000313" key="27">
    <source>
        <dbReference type="EMBL" id="QIE07087.1"/>
    </source>
</evidence>
<dbReference type="RefSeq" id="YP_009702539.1">
    <property type="nucleotide sequence ID" value="NC_044942.1"/>
</dbReference>
<evidence type="ECO:0000313" key="52">
    <source>
        <dbReference type="EMBL" id="QST88218.1"/>
    </source>
</evidence>
<reference evidence="48" key="27">
    <citation type="journal article" date="2020" name="Vaccines (Basel)">
        <title>African Swine Fever Circulation among Free-Ranging Pigs in Sardinia: Data from the Eradication Program.</title>
        <authorList>
            <person name="Franzoni G."/>
            <person name="Dei Giudici S."/>
            <person name="Loi F."/>
            <person name="Sanna D."/>
            <person name="Floris M."/>
            <person name="Fiori M."/>
            <person name="Sanna M.L."/>
            <person name="Madrau P."/>
            <person name="Scarpa F."/>
            <person name="Zinellu S."/>
            <person name="Giammarioli M."/>
            <person name="Cappai S."/>
            <person name="De Mia G.M."/>
            <person name="Laddomada A."/>
            <person name="Rolesu S."/>
            <person name="Oggiano A."/>
        </authorList>
    </citation>
    <scope>NUCLEOTIDE SEQUENCE [LARGE SCALE GENOMIC DNA]</scope>
    <source>
        <strain evidence="48">103917/18</strain>
        <strain evidence="49">55234/18</strain>
    </source>
</reference>
<evidence type="ECO:0000313" key="30">
    <source>
        <dbReference type="EMBL" id="QIM07312.1"/>
    </source>
</evidence>
<dbReference type="EMBL" id="MW306190">
    <property type="protein sequence ID" value="QUQ60239.1"/>
    <property type="molecule type" value="Genomic_DNA"/>
</dbReference>
<evidence type="ECO:0000313" key="13">
    <source>
        <dbReference type="EMBL" id="CAD5338274.1"/>
    </source>
</evidence>
<dbReference type="Proteomes" id="UP000325567">
    <property type="component" value="Segment"/>
</dbReference>
<dbReference type="EMBL" id="KX354450">
    <property type="protein sequence ID" value="AOO54505.1"/>
    <property type="molecule type" value="Genomic_DNA"/>
</dbReference>
<dbReference type="Proteomes" id="UP001160000">
    <property type="component" value="Segment"/>
</dbReference>
<dbReference type="Proteomes" id="UP000594902">
    <property type="component" value="Segment"/>
</dbReference>
<evidence type="ECO:0000313" key="43">
    <source>
        <dbReference type="EMBL" id="QOW02962.1"/>
    </source>
</evidence>
<evidence type="ECO:0000313" key="46">
    <source>
        <dbReference type="EMBL" id="QOY24439.1"/>
    </source>
</evidence>
<dbReference type="Proteomes" id="UP000324915">
    <property type="component" value="Segment"/>
</dbReference>